<keyword evidence="1" id="KW-1133">Transmembrane helix</keyword>
<comment type="caution">
    <text evidence="5">The sequence shown here is derived from an EMBL/GenBank/DDBJ whole genome shotgun (WGS) entry which is preliminary data.</text>
</comment>
<sequence length="623" mass="65986">MTAPRRLRVLLATAIAGLALTLTGAPAATALPAPQNAGAVRTDSNSSVENFRYSSWDVDVDVDVTDEGRAIANITETIVAEFPETEQNRGIIRRIPQDYLGARTDPRNITVTDARGASVPFEVERGSDDETDSAFVGVLTGTDDYVHGRQTYVLNYTLDDVILHRDDQRADEFYWDLVPLNRAQAIDSATGSVTFSPRLAAQLTGAQRCYAGAFEAQTECTLETGDAPGSITVAPLPLAPHAGLTIAIGLTSGAVVQPSTRLPNFALDTLPLILGGTGIAASGVGLAAVAIQNRKRRGNRTVIAQYDVPAEIPPLIAGPIAGAPKPTPPAELVHLALLGVTRIEEPRAHDAARSKKKDPDLALRLLDPTRTHDVLDAETVAALFPDAEPGTVYEIPKEDSEFSDAMTRLAASGSQAALDRGYFERVRSPLGVAMGWVSLALVATLIVFIVLGFTTRLSLTPIITVGLALIAGSLGLIGMLPHRVLTPLGADTRNVLRGVREFIRVAEADRITMLQSVRTAERRSEGNTDVIQIYERLLPYAMLFGLEREWAQALATRYREDPSYLPLWYPGVAAGGFDRLDSSISQFSSSISAAATYSASSSGGSTGGGFAGGGGGGGFAGGR</sequence>
<dbReference type="EMBL" id="SNYA01000007">
    <property type="protein sequence ID" value="TDP90211.1"/>
    <property type="molecule type" value="Genomic_DNA"/>
</dbReference>
<dbReference type="InterPro" id="IPR018702">
    <property type="entry name" value="DUF2207"/>
</dbReference>
<dbReference type="InterPro" id="IPR006311">
    <property type="entry name" value="TAT_signal"/>
</dbReference>
<dbReference type="PROSITE" id="PS51318">
    <property type="entry name" value="TAT"/>
    <property type="match status" value="1"/>
</dbReference>
<dbReference type="Pfam" id="PF09972">
    <property type="entry name" value="DUF2207"/>
    <property type="match status" value="1"/>
</dbReference>
<evidence type="ECO:0000313" key="6">
    <source>
        <dbReference type="Proteomes" id="UP000295601"/>
    </source>
</evidence>
<keyword evidence="2" id="KW-0732">Signal</keyword>
<feature type="signal peptide" evidence="2">
    <location>
        <begin position="1"/>
        <end position="27"/>
    </location>
</feature>
<name>A0A4R6RTJ0_9MICO</name>
<gene>
    <name evidence="5" type="ORF">EDF62_2779</name>
</gene>
<feature type="transmembrane region" description="Helical" evidence="1">
    <location>
        <begin position="270"/>
        <end position="291"/>
    </location>
</feature>
<dbReference type="Pfam" id="PF20990">
    <property type="entry name" value="DUF2207_C"/>
    <property type="match status" value="1"/>
</dbReference>
<evidence type="ECO:0000256" key="2">
    <source>
        <dbReference type="SAM" id="SignalP"/>
    </source>
</evidence>
<evidence type="ECO:0000313" key="5">
    <source>
        <dbReference type="EMBL" id="TDP90211.1"/>
    </source>
</evidence>
<evidence type="ECO:0000259" key="3">
    <source>
        <dbReference type="Pfam" id="PF09972"/>
    </source>
</evidence>
<organism evidence="5 6">
    <name type="scientific">Leucobacter luti</name>
    <dbReference type="NCBI Taxonomy" id="340320"/>
    <lineage>
        <taxon>Bacteria</taxon>
        <taxon>Bacillati</taxon>
        <taxon>Actinomycetota</taxon>
        <taxon>Actinomycetes</taxon>
        <taxon>Micrococcales</taxon>
        <taxon>Microbacteriaceae</taxon>
        <taxon>Leucobacter</taxon>
    </lineage>
</organism>
<feature type="transmembrane region" description="Helical" evidence="1">
    <location>
        <begin position="459"/>
        <end position="480"/>
    </location>
</feature>
<dbReference type="RefSeq" id="WP_133617418.1">
    <property type="nucleotide sequence ID" value="NZ_SNYA01000007.1"/>
</dbReference>
<evidence type="ECO:0000256" key="1">
    <source>
        <dbReference type="SAM" id="Phobius"/>
    </source>
</evidence>
<feature type="domain" description="Predicted membrane protein YciQ-like C-terminal" evidence="4">
    <location>
        <begin position="306"/>
        <end position="554"/>
    </location>
</feature>
<reference evidence="5 6" key="1">
    <citation type="submission" date="2019-03" db="EMBL/GenBank/DDBJ databases">
        <title>Genomic analyses of the natural microbiome of Caenorhabditis elegans.</title>
        <authorList>
            <person name="Samuel B."/>
        </authorList>
    </citation>
    <scope>NUCLEOTIDE SEQUENCE [LARGE SCALE GENOMIC DNA]</scope>
    <source>
        <strain evidence="5 6">JUb18</strain>
    </source>
</reference>
<keyword evidence="1" id="KW-0812">Transmembrane</keyword>
<evidence type="ECO:0000259" key="4">
    <source>
        <dbReference type="Pfam" id="PF20990"/>
    </source>
</evidence>
<dbReference type="Proteomes" id="UP000295601">
    <property type="component" value="Unassembled WGS sequence"/>
</dbReference>
<dbReference type="InterPro" id="IPR048389">
    <property type="entry name" value="YciQ-like_C"/>
</dbReference>
<feature type="domain" description="DUF2207" evidence="3">
    <location>
        <begin position="57"/>
        <end position="211"/>
    </location>
</feature>
<feature type="transmembrane region" description="Helical" evidence="1">
    <location>
        <begin position="430"/>
        <end position="453"/>
    </location>
</feature>
<proteinExistence type="predicted"/>
<keyword evidence="6" id="KW-1185">Reference proteome</keyword>
<dbReference type="OrthoDB" id="4973253at2"/>
<keyword evidence="1" id="KW-0472">Membrane</keyword>
<dbReference type="AlphaFoldDB" id="A0A4R6RTJ0"/>
<protein>
    <submittedName>
        <fullName evidence="5">Putative membrane protein DUF2207</fullName>
    </submittedName>
</protein>
<accession>A0A4R6RTJ0</accession>
<feature type="chain" id="PRO_5020660952" evidence="2">
    <location>
        <begin position="28"/>
        <end position="623"/>
    </location>
</feature>